<proteinExistence type="predicted"/>
<accession>A0A163KR21</accession>
<evidence type="ECO:0000313" key="5">
    <source>
        <dbReference type="EMBL" id="SAL97589.1"/>
    </source>
</evidence>
<dbReference type="GO" id="GO:0045944">
    <property type="term" value="P:positive regulation of transcription by RNA polymerase II"/>
    <property type="evidence" value="ECO:0007669"/>
    <property type="project" value="TreeGrafter"/>
</dbReference>
<dbReference type="SMART" id="SM00353">
    <property type="entry name" value="HLH"/>
    <property type="match status" value="1"/>
</dbReference>
<feature type="compositionally biased region" description="Low complexity" evidence="3">
    <location>
        <begin position="231"/>
        <end position="240"/>
    </location>
</feature>
<dbReference type="GO" id="GO:0003700">
    <property type="term" value="F:DNA-binding transcription factor activity"/>
    <property type="evidence" value="ECO:0007669"/>
    <property type="project" value="TreeGrafter"/>
</dbReference>
<dbReference type="PANTHER" id="PTHR10328">
    <property type="entry name" value="PROTEIN MAX MYC-ASSOCIATED FACTOR X"/>
    <property type="match status" value="1"/>
</dbReference>
<dbReference type="SUPFAM" id="SSF47459">
    <property type="entry name" value="HLH, helix-loop-helix DNA-binding domain"/>
    <property type="match status" value="1"/>
</dbReference>
<dbReference type="EMBL" id="LT551814">
    <property type="protein sequence ID" value="SAL97589.1"/>
    <property type="molecule type" value="Genomic_DNA"/>
</dbReference>
<dbReference type="AlphaFoldDB" id="A0A163KR21"/>
<keyword evidence="2" id="KW-0539">Nucleus</keyword>
<dbReference type="Proteomes" id="UP000078561">
    <property type="component" value="Unassembled WGS sequence"/>
</dbReference>
<feature type="compositionally biased region" description="Basic residues" evidence="3">
    <location>
        <begin position="1"/>
        <end position="10"/>
    </location>
</feature>
<feature type="region of interest" description="Disordered" evidence="3">
    <location>
        <begin position="209"/>
        <end position="240"/>
    </location>
</feature>
<dbReference type="PANTHER" id="PTHR10328:SF11">
    <property type="entry name" value="MAX-LIKE PROTEIN X"/>
    <property type="match status" value="1"/>
</dbReference>
<dbReference type="GO" id="GO:0090575">
    <property type="term" value="C:RNA polymerase II transcription regulator complex"/>
    <property type="evidence" value="ECO:0007669"/>
    <property type="project" value="TreeGrafter"/>
</dbReference>
<organism evidence="5">
    <name type="scientific">Absidia glauca</name>
    <name type="common">Pin mould</name>
    <dbReference type="NCBI Taxonomy" id="4829"/>
    <lineage>
        <taxon>Eukaryota</taxon>
        <taxon>Fungi</taxon>
        <taxon>Fungi incertae sedis</taxon>
        <taxon>Mucoromycota</taxon>
        <taxon>Mucoromycotina</taxon>
        <taxon>Mucoromycetes</taxon>
        <taxon>Mucorales</taxon>
        <taxon>Cunninghamellaceae</taxon>
        <taxon>Absidia</taxon>
    </lineage>
</organism>
<dbReference type="PROSITE" id="PS50888">
    <property type="entry name" value="BHLH"/>
    <property type="match status" value="1"/>
</dbReference>
<keyword evidence="1" id="KW-0238">DNA-binding</keyword>
<dbReference type="InParanoid" id="A0A163KR21"/>
<name>A0A163KR21_ABSGL</name>
<feature type="region of interest" description="Disordered" evidence="3">
    <location>
        <begin position="112"/>
        <end position="162"/>
    </location>
</feature>
<keyword evidence="6" id="KW-1185">Reference proteome</keyword>
<dbReference type="GO" id="GO:0046983">
    <property type="term" value="F:protein dimerization activity"/>
    <property type="evidence" value="ECO:0007669"/>
    <property type="project" value="InterPro"/>
</dbReference>
<dbReference type="Pfam" id="PF00010">
    <property type="entry name" value="HLH"/>
    <property type="match status" value="1"/>
</dbReference>
<evidence type="ECO:0000256" key="2">
    <source>
        <dbReference type="ARBA" id="ARBA00023242"/>
    </source>
</evidence>
<dbReference type="Gene3D" id="4.10.280.10">
    <property type="entry name" value="Helix-loop-helix DNA-binding domain"/>
    <property type="match status" value="1"/>
</dbReference>
<dbReference type="STRING" id="4829.A0A163KR21"/>
<gene>
    <name evidence="5" type="primary">ABSGL_03087.1 scaffold 4127</name>
</gene>
<sequence length="266" mass="28681">MSAPKNRKRLTASAFAPTSPYQLELDPSRSTPSLPCHPHLLIPGHSPKVPLAPMYNPHRSPQYIVSTPSPANATNTVSPPAPPIPSIPGNTMVPLGVPSSSAVPAMYERILPKHPSGTSTSGTSSPYPPPYHHASLTPTNSSADQREKARRVSHSAIERRRRERMNDKIMQLKDIIPTCADQDNLHKLTILQSAIDYIQYLKNQVDSAEPALGDDHRGKPPLKHVAPSPPCSTSSDSSSLVSTAPSLDAVSITTKSHQMTLDNLLS</sequence>
<protein>
    <recommendedName>
        <fullName evidence="4">BHLH domain-containing protein</fullName>
    </recommendedName>
</protein>
<evidence type="ECO:0000256" key="1">
    <source>
        <dbReference type="ARBA" id="ARBA00023125"/>
    </source>
</evidence>
<dbReference type="OrthoDB" id="690068at2759"/>
<feature type="region of interest" description="Disordered" evidence="3">
    <location>
        <begin position="1"/>
        <end position="39"/>
    </location>
</feature>
<feature type="compositionally biased region" description="Low complexity" evidence="3">
    <location>
        <begin position="115"/>
        <end position="125"/>
    </location>
</feature>
<evidence type="ECO:0000259" key="4">
    <source>
        <dbReference type="PROSITE" id="PS50888"/>
    </source>
</evidence>
<reference evidence="5" key="1">
    <citation type="submission" date="2016-04" db="EMBL/GenBank/DDBJ databases">
        <authorList>
            <person name="Evans L.H."/>
            <person name="Alamgir A."/>
            <person name="Owens N."/>
            <person name="Weber N.D."/>
            <person name="Virtaneva K."/>
            <person name="Barbian K."/>
            <person name="Babar A."/>
            <person name="Rosenke K."/>
        </authorList>
    </citation>
    <scope>NUCLEOTIDE SEQUENCE [LARGE SCALE GENOMIC DNA]</scope>
    <source>
        <strain evidence="5">CBS 101.48</strain>
    </source>
</reference>
<evidence type="ECO:0000256" key="3">
    <source>
        <dbReference type="SAM" id="MobiDB-lite"/>
    </source>
</evidence>
<dbReference type="InterPro" id="IPR011598">
    <property type="entry name" value="bHLH_dom"/>
</dbReference>
<dbReference type="InterPro" id="IPR036638">
    <property type="entry name" value="HLH_DNA-bd_sf"/>
</dbReference>
<evidence type="ECO:0000313" key="6">
    <source>
        <dbReference type="Proteomes" id="UP000078561"/>
    </source>
</evidence>
<feature type="domain" description="BHLH" evidence="4">
    <location>
        <begin position="149"/>
        <end position="201"/>
    </location>
</feature>
<dbReference type="GO" id="GO:0003677">
    <property type="term" value="F:DNA binding"/>
    <property type="evidence" value="ECO:0007669"/>
    <property type="project" value="UniProtKB-KW"/>
</dbReference>
<dbReference type="CDD" id="cd00083">
    <property type="entry name" value="bHLH_SF"/>
    <property type="match status" value="1"/>
</dbReference>